<dbReference type="Pfam" id="PF03371">
    <property type="entry name" value="PRP38"/>
    <property type="match status" value="1"/>
</dbReference>
<keyword evidence="3 7" id="KW-0507">mRNA processing</keyword>
<evidence type="ECO:0000256" key="1">
    <source>
        <dbReference type="ARBA" id="ARBA00004123"/>
    </source>
</evidence>
<evidence type="ECO:0000256" key="7">
    <source>
        <dbReference type="RuleBase" id="RU367025"/>
    </source>
</evidence>
<comment type="caution">
    <text evidence="8">The sequence shown here is derived from an EMBL/GenBank/DDBJ whole genome shotgun (WGS) entry which is preliminary data.</text>
</comment>
<comment type="function">
    <text evidence="7">Required for pre-mRNA splicing.</text>
</comment>
<evidence type="ECO:0000313" key="8">
    <source>
        <dbReference type="EMBL" id="OEH77467.1"/>
    </source>
</evidence>
<evidence type="ECO:0000256" key="3">
    <source>
        <dbReference type="ARBA" id="ARBA00022664"/>
    </source>
</evidence>
<keyword evidence="9" id="KW-1185">Reference proteome</keyword>
<comment type="subcellular location">
    <subcellularLocation>
        <location evidence="1 7">Nucleus</location>
    </subcellularLocation>
</comment>
<evidence type="ECO:0000256" key="4">
    <source>
        <dbReference type="ARBA" id="ARBA00022728"/>
    </source>
</evidence>
<dbReference type="VEuPathDB" id="ToxoDB:cyc_03577"/>
<organism evidence="8 9">
    <name type="scientific">Cyclospora cayetanensis</name>
    <dbReference type="NCBI Taxonomy" id="88456"/>
    <lineage>
        <taxon>Eukaryota</taxon>
        <taxon>Sar</taxon>
        <taxon>Alveolata</taxon>
        <taxon>Apicomplexa</taxon>
        <taxon>Conoidasida</taxon>
        <taxon>Coccidia</taxon>
        <taxon>Eucoccidiorida</taxon>
        <taxon>Eimeriorina</taxon>
        <taxon>Eimeriidae</taxon>
        <taxon>Cyclospora</taxon>
    </lineage>
</organism>
<dbReference type="VEuPathDB" id="ToxoDB:LOC34620246"/>
<dbReference type="EMBL" id="JROU02001083">
    <property type="protein sequence ID" value="OEH77467.1"/>
    <property type="molecule type" value="Genomic_DNA"/>
</dbReference>
<dbReference type="GO" id="GO:0000398">
    <property type="term" value="P:mRNA splicing, via spliceosome"/>
    <property type="evidence" value="ECO:0007669"/>
    <property type="project" value="UniProtKB-UniRule"/>
</dbReference>
<keyword evidence="4 7" id="KW-0747">Spliceosome</keyword>
<dbReference type="PANTHER" id="PTHR23142">
    <property type="entry name" value="PRE-MRNA-SPLICING FACTOR 38A-RELATED"/>
    <property type="match status" value="1"/>
</dbReference>
<reference evidence="8 9" key="1">
    <citation type="journal article" date="2016" name="BMC Genomics">
        <title>Comparative genomics reveals Cyclospora cayetanensis possesses coccidia-like metabolism and invasion components but unique surface antigens.</title>
        <authorList>
            <person name="Liu S."/>
            <person name="Wang L."/>
            <person name="Zheng H."/>
            <person name="Xu Z."/>
            <person name="Roellig D.M."/>
            <person name="Li N."/>
            <person name="Frace M.A."/>
            <person name="Tang K."/>
            <person name="Arrowood M.J."/>
            <person name="Moss D.M."/>
            <person name="Zhang L."/>
            <person name="Feng Y."/>
            <person name="Xiao L."/>
        </authorList>
    </citation>
    <scope>NUCLEOTIDE SEQUENCE [LARGE SCALE GENOMIC DNA]</scope>
    <source>
        <strain evidence="8 9">CHN_HEN01</strain>
    </source>
</reference>
<comment type="similarity">
    <text evidence="2 7">Belongs to the PRP38 family.</text>
</comment>
<name>A0A1D3D200_9EIME</name>
<evidence type="ECO:0000313" key="9">
    <source>
        <dbReference type="Proteomes" id="UP000095192"/>
    </source>
</evidence>
<gene>
    <name evidence="8" type="ORF">cyc_03577</name>
</gene>
<protein>
    <recommendedName>
        <fullName evidence="7">Pre-mRNA-splicing factor 38</fullName>
    </recommendedName>
</protein>
<evidence type="ECO:0000256" key="2">
    <source>
        <dbReference type="ARBA" id="ARBA00006164"/>
    </source>
</evidence>
<proteinExistence type="inferred from homology"/>
<dbReference type="InterPro" id="IPR005037">
    <property type="entry name" value="PRP38"/>
</dbReference>
<dbReference type="AlphaFoldDB" id="A0A1D3D200"/>
<sequence length="256" mass="28919">MANRTDVAAVTIHGKNPQLLFSRIVRRKVYESFFWKNDCFAATAESIVDVAVQLQYVGGTYGGIRTPSPFLCIVLKLLQIQPEKEIILEYLKQEDFKYLRAVAAFYFRLTARSDDVYIHLEPLLADYRKLRVRESSGRFVLRHVDELIDDCLRKNTLFDVDLPPLAKRNIFVDQQLLPAVRLSALEDEVNTDGNVGAEAVHFLMAAAASDRSFTLCAQQQPAAGAAHCAPFEWVEKQLPGLEKQRRGRGGAYTLLD</sequence>
<keyword evidence="6 7" id="KW-0539">Nucleus</keyword>
<evidence type="ECO:0000256" key="5">
    <source>
        <dbReference type="ARBA" id="ARBA00023187"/>
    </source>
</evidence>
<keyword evidence="5 7" id="KW-0508">mRNA splicing</keyword>
<accession>A0A1D3D200</accession>
<dbReference type="GO" id="GO:0005681">
    <property type="term" value="C:spliceosomal complex"/>
    <property type="evidence" value="ECO:0007669"/>
    <property type="project" value="UniProtKB-KW"/>
</dbReference>
<evidence type="ECO:0000256" key="6">
    <source>
        <dbReference type="ARBA" id="ARBA00023242"/>
    </source>
</evidence>
<dbReference type="InParanoid" id="A0A1D3D200"/>
<dbReference type="Proteomes" id="UP000095192">
    <property type="component" value="Unassembled WGS sequence"/>
</dbReference>